<dbReference type="Gene3D" id="3.40.605.10">
    <property type="entry name" value="Aldehyde Dehydrogenase, Chain A, domain 1"/>
    <property type="match status" value="1"/>
</dbReference>
<feature type="active site" evidence="5">
    <location>
        <position position="233"/>
    </location>
</feature>
<feature type="region of interest" description="Disordered" evidence="7">
    <location>
        <begin position="327"/>
        <end position="346"/>
    </location>
</feature>
<evidence type="ECO:0000256" key="7">
    <source>
        <dbReference type="SAM" id="MobiDB-lite"/>
    </source>
</evidence>
<dbReference type="InterPro" id="IPR016160">
    <property type="entry name" value="Ald_DH_CS_CYS"/>
</dbReference>
<dbReference type="Gene3D" id="3.40.309.10">
    <property type="entry name" value="Aldehyde Dehydrogenase, Chain A, domain 2"/>
    <property type="match status" value="1"/>
</dbReference>
<evidence type="ECO:0000256" key="6">
    <source>
        <dbReference type="RuleBase" id="RU003345"/>
    </source>
</evidence>
<dbReference type="FunFam" id="3.40.309.10:FF:000009">
    <property type="entry name" value="Aldehyde dehydrogenase A"/>
    <property type="match status" value="1"/>
</dbReference>
<dbReference type="Pfam" id="PF00171">
    <property type="entry name" value="Aldedh"/>
    <property type="match status" value="1"/>
</dbReference>
<evidence type="ECO:0000259" key="8">
    <source>
        <dbReference type="Pfam" id="PF00171"/>
    </source>
</evidence>
<comment type="similarity">
    <text evidence="1 6">Belongs to the aldehyde dehydrogenase family.</text>
</comment>
<gene>
    <name evidence="9" type="ORF">BP5796_02712</name>
</gene>
<dbReference type="CDD" id="cd07102">
    <property type="entry name" value="ALDH_EDX86601"/>
    <property type="match status" value="1"/>
</dbReference>
<evidence type="ECO:0000313" key="10">
    <source>
        <dbReference type="Proteomes" id="UP000256328"/>
    </source>
</evidence>
<organism evidence="9 10">
    <name type="scientific">Coleophoma crateriformis</name>
    <dbReference type="NCBI Taxonomy" id="565419"/>
    <lineage>
        <taxon>Eukaryota</taxon>
        <taxon>Fungi</taxon>
        <taxon>Dikarya</taxon>
        <taxon>Ascomycota</taxon>
        <taxon>Pezizomycotina</taxon>
        <taxon>Leotiomycetes</taxon>
        <taxon>Helotiales</taxon>
        <taxon>Dermateaceae</taxon>
        <taxon>Coleophoma</taxon>
    </lineage>
</organism>
<evidence type="ECO:0000256" key="4">
    <source>
        <dbReference type="ARBA" id="ARBA00049194"/>
    </source>
</evidence>
<dbReference type="EC" id="1.2.1.3" evidence="3"/>
<evidence type="ECO:0000256" key="1">
    <source>
        <dbReference type="ARBA" id="ARBA00009986"/>
    </source>
</evidence>
<dbReference type="InterPro" id="IPR016161">
    <property type="entry name" value="Ald_DH/histidinol_DH"/>
</dbReference>
<dbReference type="InterPro" id="IPR029510">
    <property type="entry name" value="Ald_DH_CS_GLU"/>
</dbReference>
<dbReference type="PANTHER" id="PTHR11699">
    <property type="entry name" value="ALDEHYDE DEHYDROGENASE-RELATED"/>
    <property type="match status" value="1"/>
</dbReference>
<protein>
    <recommendedName>
        <fullName evidence="3">aldehyde dehydrogenase (NAD(+))</fullName>
        <ecNumber evidence="3">1.2.1.3</ecNumber>
    </recommendedName>
</protein>
<proteinExistence type="inferred from homology"/>
<dbReference type="PROSITE" id="PS00687">
    <property type="entry name" value="ALDEHYDE_DEHYDR_GLU"/>
    <property type="match status" value="1"/>
</dbReference>
<dbReference type="InterPro" id="IPR016163">
    <property type="entry name" value="Ald_DH_C"/>
</dbReference>
<name>A0A3D8SYZ4_9HELO</name>
<feature type="domain" description="Aldehyde dehydrogenase" evidence="8">
    <location>
        <begin position="4"/>
        <end position="459"/>
    </location>
</feature>
<dbReference type="SUPFAM" id="SSF53720">
    <property type="entry name" value="ALDH-like"/>
    <property type="match status" value="1"/>
</dbReference>
<evidence type="ECO:0000256" key="3">
    <source>
        <dbReference type="ARBA" id="ARBA00024226"/>
    </source>
</evidence>
<dbReference type="InterPro" id="IPR015590">
    <property type="entry name" value="Aldehyde_DH_dom"/>
</dbReference>
<dbReference type="EMBL" id="PDLN01000003">
    <property type="protein sequence ID" value="RDW91547.1"/>
    <property type="molecule type" value="Genomic_DNA"/>
</dbReference>
<dbReference type="Proteomes" id="UP000256328">
    <property type="component" value="Unassembled WGS sequence"/>
</dbReference>
<sequence>MASEIIRTVSPATNQVVFERAGTTIDEARKVAAASRDAFSTWSETPLSKRKEIVKRGLALVQERKMKLGEELTQQMGRPIAYSHKEIETMQIRADYLLDTVDDALKEIPGRPQAGFRRWVRKVPVGPTLIIFAWNFPYLIIVNALVPALLAGNTVILKPSPQTPIVAESLLQIFQEAGLPKDVLRIVQSGSPEILNQIVQLPDISAITFTGSTTVGLNLRAATASRIVPLGLELGGNDPAYVRPDADLAYVAAQLVDGAVFNSGQSCCAVERIYVHADVHDAFVEEVQKELKTYRLGSPFDKSTMVGPVISKQAVKNINAQIDDALTKGATDSTPDNETFRSAPPEGNYVAPRLLTNVTHDMVVMREETFGPVIPVMKVSSDSEAVELMNDSDYGLTASVWTKNNDEGLELMEKLNAGTVFINRCDYPNADLAWTGWKNSGLGCTLGPRAFDAFFKLKSFHIKEQQA</sequence>
<dbReference type="GO" id="GO:0004029">
    <property type="term" value="F:aldehyde dehydrogenase (NAD+) activity"/>
    <property type="evidence" value="ECO:0007669"/>
    <property type="project" value="UniProtKB-EC"/>
</dbReference>
<dbReference type="PROSITE" id="PS00070">
    <property type="entry name" value="ALDEHYDE_DEHYDR_CYS"/>
    <property type="match status" value="1"/>
</dbReference>
<dbReference type="OrthoDB" id="310895at2759"/>
<comment type="caution">
    <text evidence="9">The sequence shown here is derived from an EMBL/GenBank/DDBJ whole genome shotgun (WGS) entry which is preliminary data.</text>
</comment>
<dbReference type="InterPro" id="IPR016162">
    <property type="entry name" value="Ald_DH_N"/>
</dbReference>
<dbReference type="AlphaFoldDB" id="A0A3D8SYZ4"/>
<evidence type="ECO:0000256" key="5">
    <source>
        <dbReference type="PROSITE-ProRule" id="PRU10007"/>
    </source>
</evidence>
<keyword evidence="10" id="KW-1185">Reference proteome</keyword>
<keyword evidence="2 6" id="KW-0560">Oxidoreductase</keyword>
<accession>A0A3D8SYZ4</accession>
<reference evidence="9 10" key="1">
    <citation type="journal article" date="2018" name="IMA Fungus">
        <title>IMA Genome-F 9: Draft genome sequence of Annulohypoxylon stygium, Aspergillus mulundensis, Berkeleyomyces basicola (syn. Thielaviopsis basicola), Ceratocystis smalleyi, two Cercospora beticola strains, Coleophoma cylindrospora, Fusarium fracticaudum, Phialophora cf. hyalina, and Morchella septimelata.</title>
        <authorList>
            <person name="Wingfield B.D."/>
            <person name="Bills G.F."/>
            <person name="Dong Y."/>
            <person name="Huang W."/>
            <person name="Nel W.J."/>
            <person name="Swalarsk-Parry B.S."/>
            <person name="Vaghefi N."/>
            <person name="Wilken P.M."/>
            <person name="An Z."/>
            <person name="de Beer Z.W."/>
            <person name="De Vos L."/>
            <person name="Chen L."/>
            <person name="Duong T.A."/>
            <person name="Gao Y."/>
            <person name="Hammerbacher A."/>
            <person name="Kikkert J.R."/>
            <person name="Li Y."/>
            <person name="Li H."/>
            <person name="Li K."/>
            <person name="Li Q."/>
            <person name="Liu X."/>
            <person name="Ma X."/>
            <person name="Naidoo K."/>
            <person name="Pethybridge S.J."/>
            <person name="Sun J."/>
            <person name="Steenkamp E.T."/>
            <person name="van der Nest M.A."/>
            <person name="van Wyk S."/>
            <person name="Wingfield M.J."/>
            <person name="Xiong C."/>
            <person name="Yue Q."/>
            <person name="Zhang X."/>
        </authorList>
    </citation>
    <scope>NUCLEOTIDE SEQUENCE [LARGE SCALE GENOMIC DNA]</scope>
    <source>
        <strain evidence="9 10">BP5796</strain>
    </source>
</reference>
<evidence type="ECO:0000313" key="9">
    <source>
        <dbReference type="EMBL" id="RDW91547.1"/>
    </source>
</evidence>
<comment type="catalytic activity">
    <reaction evidence="4">
        <text>an aldehyde + NAD(+) + H2O = a carboxylate + NADH + 2 H(+)</text>
        <dbReference type="Rhea" id="RHEA:16185"/>
        <dbReference type="ChEBI" id="CHEBI:15377"/>
        <dbReference type="ChEBI" id="CHEBI:15378"/>
        <dbReference type="ChEBI" id="CHEBI:17478"/>
        <dbReference type="ChEBI" id="CHEBI:29067"/>
        <dbReference type="ChEBI" id="CHEBI:57540"/>
        <dbReference type="ChEBI" id="CHEBI:57945"/>
        <dbReference type="EC" id="1.2.1.3"/>
    </reaction>
</comment>
<evidence type="ECO:0000256" key="2">
    <source>
        <dbReference type="ARBA" id="ARBA00023002"/>
    </source>
</evidence>